<dbReference type="InterPro" id="IPR036388">
    <property type="entry name" value="WH-like_DNA-bd_sf"/>
</dbReference>
<gene>
    <name evidence="1" type="ORF">MEDL_26929</name>
</gene>
<reference evidence="1" key="1">
    <citation type="submission" date="2021-03" db="EMBL/GenBank/DDBJ databases">
        <authorList>
            <person name="Bekaert M."/>
        </authorList>
    </citation>
    <scope>NUCLEOTIDE SEQUENCE</scope>
</reference>
<dbReference type="Proteomes" id="UP000683360">
    <property type="component" value="Unassembled WGS sequence"/>
</dbReference>
<evidence type="ECO:0000313" key="1">
    <source>
        <dbReference type="EMBL" id="CAG2212993.1"/>
    </source>
</evidence>
<dbReference type="EMBL" id="CAJPWZ010001320">
    <property type="protein sequence ID" value="CAG2212993.1"/>
    <property type="molecule type" value="Genomic_DNA"/>
</dbReference>
<sequence length="211" mass="24966">MMQKSKYQEDLNNVVQRDEKRGHFRKHFFLPNTDVQNYSKEIPSIRKYIYDISTQQDNLGVELPLKWIPLENELIKHREVGKNILSFQSIKGISDESYFLIEDEDEFKMFLKFHHDLGTDKISKLTDESMNLIRIQKISTELMCDILYELLLHDNYVGLKPRDESDITDLYSKIKGQNLRVPSKGLGGQRLPNESIQTNWRRCRENTVDQK</sequence>
<dbReference type="AlphaFoldDB" id="A0A8S3RV66"/>
<comment type="caution">
    <text evidence="1">The sequence shown here is derived from an EMBL/GenBank/DDBJ whole genome shotgun (WGS) entry which is preliminary data.</text>
</comment>
<organism evidence="1 2">
    <name type="scientific">Mytilus edulis</name>
    <name type="common">Blue mussel</name>
    <dbReference type="NCBI Taxonomy" id="6550"/>
    <lineage>
        <taxon>Eukaryota</taxon>
        <taxon>Metazoa</taxon>
        <taxon>Spiralia</taxon>
        <taxon>Lophotrochozoa</taxon>
        <taxon>Mollusca</taxon>
        <taxon>Bivalvia</taxon>
        <taxon>Autobranchia</taxon>
        <taxon>Pteriomorphia</taxon>
        <taxon>Mytilida</taxon>
        <taxon>Mytiloidea</taxon>
        <taxon>Mytilidae</taxon>
        <taxon>Mytilinae</taxon>
        <taxon>Mytilus</taxon>
    </lineage>
</organism>
<name>A0A8S3RV66_MYTED</name>
<keyword evidence="2" id="KW-1185">Reference proteome</keyword>
<dbReference type="Gene3D" id="1.10.10.10">
    <property type="entry name" value="Winged helix-like DNA-binding domain superfamily/Winged helix DNA-binding domain"/>
    <property type="match status" value="1"/>
</dbReference>
<proteinExistence type="predicted"/>
<evidence type="ECO:0000313" key="2">
    <source>
        <dbReference type="Proteomes" id="UP000683360"/>
    </source>
</evidence>
<accession>A0A8S3RV66</accession>
<protein>
    <submittedName>
        <fullName evidence="1">Uncharacterized protein</fullName>
    </submittedName>
</protein>